<evidence type="ECO:0000256" key="1">
    <source>
        <dbReference type="SAM" id="MobiDB-lite"/>
    </source>
</evidence>
<evidence type="ECO:0000313" key="2">
    <source>
        <dbReference type="EMBL" id="KAJ7220298.1"/>
    </source>
</evidence>
<feature type="compositionally biased region" description="Low complexity" evidence="1">
    <location>
        <begin position="1"/>
        <end position="22"/>
    </location>
</feature>
<keyword evidence="3" id="KW-1185">Reference proteome</keyword>
<feature type="compositionally biased region" description="Pro residues" evidence="1">
    <location>
        <begin position="382"/>
        <end position="393"/>
    </location>
</feature>
<feature type="region of interest" description="Disordered" evidence="1">
    <location>
        <begin position="1"/>
        <end position="24"/>
    </location>
</feature>
<dbReference type="EMBL" id="JARJCW010000010">
    <property type="protein sequence ID" value="KAJ7220298.1"/>
    <property type="molecule type" value="Genomic_DNA"/>
</dbReference>
<proteinExistence type="predicted"/>
<feature type="compositionally biased region" description="Pro residues" evidence="1">
    <location>
        <begin position="355"/>
        <end position="365"/>
    </location>
</feature>
<evidence type="ECO:0000313" key="3">
    <source>
        <dbReference type="Proteomes" id="UP001219525"/>
    </source>
</evidence>
<organism evidence="2 3">
    <name type="scientific">Mycena pura</name>
    <dbReference type="NCBI Taxonomy" id="153505"/>
    <lineage>
        <taxon>Eukaryota</taxon>
        <taxon>Fungi</taxon>
        <taxon>Dikarya</taxon>
        <taxon>Basidiomycota</taxon>
        <taxon>Agaricomycotina</taxon>
        <taxon>Agaricomycetes</taxon>
        <taxon>Agaricomycetidae</taxon>
        <taxon>Agaricales</taxon>
        <taxon>Marasmiineae</taxon>
        <taxon>Mycenaceae</taxon>
        <taxon>Mycena</taxon>
    </lineage>
</organism>
<sequence>MASSSSTPSSSSSSSSASFPSADCTPDSVSFVYPATSSPYFAEKPCRPLRNITPASAPQNKRKRDPLDADAHASGEMSHFRVVVHQPLVAAAPGSSFGPSGKLKAKPPKPYSSGEDLLSALQTTCIEDSEVDFSGSYLVAEGDADTISDKQRVQMVTHDIWKATGYRFTVKDHPPTERGHKTRLWCSQDEARRSKYRGAGDVPRLSKAGELFAKQRFACRSRLMITCLPEGPRGARIVTVRMHHYLRHEAYVEAEAASPITGATVPTIPQSQLAPHTTSQFQTVLNAPLPPHLARRDSLLPTPPPPSLHEQVRLWHAVHPPPDPVADPSLSPQFAAPPARGPPQTPSPTSHFVPAPSPVQPPIPIIDPQLELQHQHQHQHPPHPFSQPPPPPHAHTHAPPQNPPQMTPEEFQQRMHMHISRIRDFAMGLEYQVQFNDFRMLEALERDAAPFLAMVADCLRREGRIA</sequence>
<gene>
    <name evidence="2" type="ORF">GGX14DRAFT_434103</name>
</gene>
<comment type="caution">
    <text evidence="2">The sequence shown here is derived from an EMBL/GenBank/DDBJ whole genome shotgun (WGS) entry which is preliminary data.</text>
</comment>
<protein>
    <submittedName>
        <fullName evidence="2">Uncharacterized protein</fullName>
    </submittedName>
</protein>
<dbReference type="Proteomes" id="UP001219525">
    <property type="component" value="Unassembled WGS sequence"/>
</dbReference>
<feature type="region of interest" description="Disordered" evidence="1">
    <location>
        <begin position="39"/>
        <end position="71"/>
    </location>
</feature>
<feature type="region of interest" description="Disordered" evidence="1">
    <location>
        <begin position="318"/>
        <end position="409"/>
    </location>
</feature>
<dbReference type="AlphaFoldDB" id="A0AAD6YJW1"/>
<accession>A0AAD6YJW1</accession>
<name>A0AAD6YJW1_9AGAR</name>
<reference evidence="2" key="1">
    <citation type="submission" date="2023-03" db="EMBL/GenBank/DDBJ databases">
        <title>Massive genome expansion in bonnet fungi (Mycena s.s.) driven by repeated elements and novel gene families across ecological guilds.</title>
        <authorList>
            <consortium name="Lawrence Berkeley National Laboratory"/>
            <person name="Harder C.B."/>
            <person name="Miyauchi S."/>
            <person name="Viragh M."/>
            <person name="Kuo A."/>
            <person name="Thoen E."/>
            <person name="Andreopoulos B."/>
            <person name="Lu D."/>
            <person name="Skrede I."/>
            <person name="Drula E."/>
            <person name="Henrissat B."/>
            <person name="Morin E."/>
            <person name="Kohler A."/>
            <person name="Barry K."/>
            <person name="LaButti K."/>
            <person name="Morin E."/>
            <person name="Salamov A."/>
            <person name="Lipzen A."/>
            <person name="Mereny Z."/>
            <person name="Hegedus B."/>
            <person name="Baldrian P."/>
            <person name="Stursova M."/>
            <person name="Weitz H."/>
            <person name="Taylor A."/>
            <person name="Grigoriev I.V."/>
            <person name="Nagy L.G."/>
            <person name="Martin F."/>
            <person name="Kauserud H."/>
        </authorList>
    </citation>
    <scope>NUCLEOTIDE SEQUENCE</scope>
    <source>
        <strain evidence="2">9144</strain>
    </source>
</reference>